<organism evidence="7 8">
    <name type="scientific">Rhizopus delemar</name>
    <dbReference type="NCBI Taxonomy" id="936053"/>
    <lineage>
        <taxon>Eukaryota</taxon>
        <taxon>Fungi</taxon>
        <taxon>Fungi incertae sedis</taxon>
        <taxon>Mucoromycota</taxon>
        <taxon>Mucoromycotina</taxon>
        <taxon>Mucoromycetes</taxon>
        <taxon>Mucorales</taxon>
        <taxon>Mucorineae</taxon>
        <taxon>Rhizopodaceae</taxon>
        <taxon>Rhizopus</taxon>
    </lineage>
</organism>
<evidence type="ECO:0000313" key="8">
    <source>
        <dbReference type="Proteomes" id="UP000740926"/>
    </source>
</evidence>
<dbReference type="Gene3D" id="1.10.10.10">
    <property type="entry name" value="Winged helix-like DNA-binding domain superfamily/Winged helix DNA-binding domain"/>
    <property type="match status" value="1"/>
</dbReference>
<dbReference type="Pfam" id="PF03466">
    <property type="entry name" value="LysR_substrate"/>
    <property type="match status" value="1"/>
</dbReference>
<dbReference type="PANTHER" id="PTHR30346:SF0">
    <property type="entry name" value="HCA OPERON TRANSCRIPTIONAL ACTIVATOR HCAR"/>
    <property type="match status" value="1"/>
</dbReference>
<evidence type="ECO:0000256" key="3">
    <source>
        <dbReference type="ARBA" id="ARBA00023125"/>
    </source>
</evidence>
<evidence type="ECO:0000313" key="7">
    <source>
        <dbReference type="EMBL" id="KAG1557758.1"/>
    </source>
</evidence>
<keyword evidence="8" id="KW-1185">Reference proteome</keyword>
<dbReference type="GO" id="GO:0032993">
    <property type="term" value="C:protein-DNA complex"/>
    <property type="evidence" value="ECO:0007669"/>
    <property type="project" value="TreeGrafter"/>
</dbReference>
<reference evidence="7 8" key="1">
    <citation type="journal article" date="2020" name="Microb. Genom.">
        <title>Genetic diversity of clinical and environmental Mucorales isolates obtained from an investigation of mucormycosis cases among solid organ transplant recipients.</title>
        <authorList>
            <person name="Nguyen M.H."/>
            <person name="Kaul D."/>
            <person name="Muto C."/>
            <person name="Cheng S.J."/>
            <person name="Richter R.A."/>
            <person name="Bruno V.M."/>
            <person name="Liu G."/>
            <person name="Beyhan S."/>
            <person name="Sundermann A.J."/>
            <person name="Mounaud S."/>
            <person name="Pasculle A.W."/>
            <person name="Nierman W.C."/>
            <person name="Driscoll E."/>
            <person name="Cumbie R."/>
            <person name="Clancy C.J."/>
            <person name="Dupont C.L."/>
        </authorList>
    </citation>
    <scope>NUCLEOTIDE SEQUENCE [LARGE SCALE GENOMIC DNA]</scope>
    <source>
        <strain evidence="7 8">GL24</strain>
    </source>
</reference>
<gene>
    <name evidence="7" type="ORF">G6F50_012578</name>
</gene>
<dbReference type="InterPro" id="IPR012338">
    <property type="entry name" value="Beta-lactam/transpept-like"/>
</dbReference>
<dbReference type="Gene3D" id="3.40.190.10">
    <property type="entry name" value="Periplasmic binding protein-like II"/>
    <property type="match status" value="1"/>
</dbReference>
<feature type="domain" description="HTH lysR-type" evidence="6">
    <location>
        <begin position="2"/>
        <end position="59"/>
    </location>
</feature>
<dbReference type="CDD" id="cd05466">
    <property type="entry name" value="PBP2_LTTR_substrate"/>
    <property type="match status" value="1"/>
</dbReference>
<dbReference type="InterPro" id="IPR005119">
    <property type="entry name" value="LysR_subst-bd"/>
</dbReference>
<proteinExistence type="inferred from homology"/>
<dbReference type="Proteomes" id="UP000740926">
    <property type="component" value="Unassembled WGS sequence"/>
</dbReference>
<evidence type="ECO:0000256" key="2">
    <source>
        <dbReference type="ARBA" id="ARBA00023015"/>
    </source>
</evidence>
<dbReference type="InterPro" id="IPR036388">
    <property type="entry name" value="WH-like_DNA-bd_sf"/>
</dbReference>
<feature type="region of interest" description="Disordered" evidence="5">
    <location>
        <begin position="363"/>
        <end position="406"/>
    </location>
</feature>
<dbReference type="SUPFAM" id="SSF56601">
    <property type="entry name" value="beta-lactamase/transpeptidase-like"/>
    <property type="match status" value="1"/>
</dbReference>
<dbReference type="PROSITE" id="PS50931">
    <property type="entry name" value="HTH_LYSR"/>
    <property type="match status" value="1"/>
</dbReference>
<keyword evidence="2" id="KW-0805">Transcription regulation</keyword>
<dbReference type="PANTHER" id="PTHR30346">
    <property type="entry name" value="TRANSCRIPTIONAL DUAL REGULATOR HCAR-RELATED"/>
    <property type="match status" value="1"/>
</dbReference>
<dbReference type="SUPFAM" id="SSF46785">
    <property type="entry name" value="Winged helix' DNA-binding domain"/>
    <property type="match status" value="1"/>
</dbReference>
<evidence type="ECO:0000256" key="1">
    <source>
        <dbReference type="ARBA" id="ARBA00009437"/>
    </source>
</evidence>
<sequence>MMNLAHWRLLVAVADEGTISRGADRVGISQSGASQALAQLEASLGFAVFVRERRAVEITALGRRVIEHARSMLGGLQAIRALADDSRGVSGVRIRLASFPSIISGVLPPLLRDFRRRHPGIEVVTVEGTDVEVEHWLASGMVDVGVVMNPAADRDPLALGSDEWMAVLPQAPSRLRPDRHPEAAQKARDKVLSRMAELGAWTPDEVEDARIENVVARSLRPPLHAALLAQRLHSAHPGQARIQSSIDIGLQRTLEERVASYFSTLPERTSAALLVVDNQTLQARAYVGTLAFGDRQRLGHPAGRCTAEFRQLPPRQFRHGVQRANRRRQRVAAVAQRAFGGPAAAGRRGALCRAPVARRHPAALPAWQHAQPVVDPGRHRRAPGGSGRRLRCAQPQRHRRPRALHR</sequence>
<keyword evidence="4" id="KW-0804">Transcription</keyword>
<evidence type="ECO:0000259" key="6">
    <source>
        <dbReference type="PROSITE" id="PS50931"/>
    </source>
</evidence>
<keyword evidence="3" id="KW-0238">DNA-binding</keyword>
<protein>
    <recommendedName>
        <fullName evidence="6">HTH lysR-type domain-containing protein</fullName>
    </recommendedName>
</protein>
<dbReference type="InterPro" id="IPR000847">
    <property type="entry name" value="LysR_HTH_N"/>
</dbReference>
<evidence type="ECO:0000256" key="4">
    <source>
        <dbReference type="ARBA" id="ARBA00023163"/>
    </source>
</evidence>
<evidence type="ECO:0000256" key="5">
    <source>
        <dbReference type="SAM" id="MobiDB-lite"/>
    </source>
</evidence>
<dbReference type="GO" id="GO:0003677">
    <property type="term" value="F:DNA binding"/>
    <property type="evidence" value="ECO:0007669"/>
    <property type="project" value="UniProtKB-KW"/>
</dbReference>
<dbReference type="SUPFAM" id="SSF53850">
    <property type="entry name" value="Periplasmic binding protein-like II"/>
    <property type="match status" value="1"/>
</dbReference>
<dbReference type="InterPro" id="IPR036390">
    <property type="entry name" value="WH_DNA-bd_sf"/>
</dbReference>
<accession>A0A9P7CID8</accession>
<comment type="caution">
    <text evidence="7">The sequence shown here is derived from an EMBL/GenBank/DDBJ whole genome shotgun (WGS) entry which is preliminary data.</text>
</comment>
<name>A0A9P7CID8_9FUNG</name>
<comment type="similarity">
    <text evidence="1">Belongs to the LysR transcriptional regulatory family.</text>
</comment>
<dbReference type="EMBL" id="JAANIU010004058">
    <property type="protein sequence ID" value="KAG1557758.1"/>
    <property type="molecule type" value="Genomic_DNA"/>
</dbReference>
<feature type="compositionally biased region" description="Basic residues" evidence="5">
    <location>
        <begin position="378"/>
        <end position="406"/>
    </location>
</feature>
<dbReference type="AlphaFoldDB" id="A0A9P7CID8"/>
<dbReference type="GO" id="GO:0003700">
    <property type="term" value="F:DNA-binding transcription factor activity"/>
    <property type="evidence" value="ECO:0007669"/>
    <property type="project" value="InterPro"/>
</dbReference>
<dbReference type="Pfam" id="PF00126">
    <property type="entry name" value="HTH_1"/>
    <property type="match status" value="1"/>
</dbReference>